<reference evidence="1 2" key="1">
    <citation type="journal article" date="2014" name="FEMS Microbiol. Ecol.">
        <title>Sphaerotilus natans encrusted with nanoball-shaped Fe(III) oxide minerals formed by nitrate-reducing mixotrophic Fe(II) oxidation.</title>
        <authorList>
            <person name="Park S."/>
            <person name="Kim D.H."/>
            <person name="Lee J.H."/>
            <person name="Hur H.G."/>
        </authorList>
    </citation>
    <scope>NUCLEOTIDE SEQUENCE [LARGE SCALE GENOMIC DNA]</scope>
    <source>
        <strain evidence="1 2">DSM 6575</strain>
    </source>
</reference>
<name>A0A059KKR6_9BURK</name>
<keyword evidence="2" id="KW-1185">Reference proteome</keyword>
<evidence type="ECO:0000313" key="1">
    <source>
        <dbReference type="EMBL" id="KDB52021.1"/>
    </source>
</evidence>
<evidence type="ECO:0000313" key="2">
    <source>
        <dbReference type="Proteomes" id="UP000026714"/>
    </source>
</evidence>
<dbReference type="STRING" id="34103.SAMN05421778_101324"/>
<proteinExistence type="predicted"/>
<accession>A0A059KKR6</accession>
<gene>
    <name evidence="1" type="ORF">X805_23910</name>
</gene>
<dbReference type="EMBL" id="AZRA01000061">
    <property type="protein sequence ID" value="KDB52021.1"/>
    <property type="molecule type" value="Genomic_DNA"/>
</dbReference>
<dbReference type="AlphaFoldDB" id="A0A059KKR6"/>
<dbReference type="Proteomes" id="UP000026714">
    <property type="component" value="Unassembled WGS sequence"/>
</dbReference>
<protein>
    <submittedName>
        <fullName evidence="1">Uncharacterized protein</fullName>
    </submittedName>
</protein>
<organism evidence="1 2">
    <name type="scientific">Sphaerotilus natans subsp. natans DSM 6575</name>
    <dbReference type="NCBI Taxonomy" id="1286631"/>
    <lineage>
        <taxon>Bacteria</taxon>
        <taxon>Pseudomonadati</taxon>
        <taxon>Pseudomonadota</taxon>
        <taxon>Betaproteobacteria</taxon>
        <taxon>Burkholderiales</taxon>
        <taxon>Sphaerotilaceae</taxon>
        <taxon>Sphaerotilus</taxon>
    </lineage>
</organism>
<sequence>MGQIDAPHHKDRKEARMSIAAMTASATPNKLGRLAEELNRMASRMSTVAGVPVEVTIRAEGCFTFSTAARNDEAGNRLATFFSGSECSVDVVHDDECGTFVYVDMKAAAA</sequence>
<comment type="caution">
    <text evidence="1">The sequence shown here is derived from an EMBL/GenBank/DDBJ whole genome shotgun (WGS) entry which is preliminary data.</text>
</comment>